<dbReference type="PANTHER" id="PTHR47326:SF1">
    <property type="entry name" value="HTH PSQ-TYPE DOMAIN-CONTAINING PROTEIN"/>
    <property type="match status" value="1"/>
</dbReference>
<comment type="caution">
    <text evidence="2">The sequence shown here is derived from an EMBL/GenBank/DDBJ whole genome shotgun (WGS) entry which is preliminary data.</text>
</comment>
<dbReference type="PANTHER" id="PTHR47326">
    <property type="entry name" value="TRANSPOSABLE ELEMENT TC3 TRANSPOSASE-LIKE PROTEIN"/>
    <property type="match status" value="1"/>
</dbReference>
<dbReference type="AlphaFoldDB" id="A0A8X6QPJ2"/>
<evidence type="ECO:0000313" key="2">
    <source>
        <dbReference type="EMBL" id="GFU35879.1"/>
    </source>
</evidence>
<evidence type="ECO:0000313" key="3">
    <source>
        <dbReference type="Proteomes" id="UP000887013"/>
    </source>
</evidence>
<evidence type="ECO:0000256" key="1">
    <source>
        <dbReference type="SAM" id="MobiDB-lite"/>
    </source>
</evidence>
<proteinExistence type="predicted"/>
<dbReference type="GO" id="GO:0003676">
    <property type="term" value="F:nucleic acid binding"/>
    <property type="evidence" value="ECO:0007669"/>
    <property type="project" value="InterPro"/>
</dbReference>
<feature type="region of interest" description="Disordered" evidence="1">
    <location>
        <begin position="72"/>
        <end position="94"/>
    </location>
</feature>
<feature type="compositionally biased region" description="Polar residues" evidence="1">
    <location>
        <begin position="83"/>
        <end position="94"/>
    </location>
</feature>
<keyword evidence="3" id="KW-1185">Reference proteome</keyword>
<dbReference type="EMBL" id="BMAW01034594">
    <property type="protein sequence ID" value="GFU35879.1"/>
    <property type="molecule type" value="Genomic_DNA"/>
</dbReference>
<sequence>MRSKEYSAKASKDACDRFEIGRGGPHSCPARSPDLMPCDFWLQGMVKDRVYVKKPRDLDDMKHRIMHVITGPDDSCPNDREGLTNNNGQTLLVH</sequence>
<dbReference type="Proteomes" id="UP000887013">
    <property type="component" value="Unassembled WGS sequence"/>
</dbReference>
<reference evidence="2" key="1">
    <citation type="submission" date="2020-08" db="EMBL/GenBank/DDBJ databases">
        <title>Multicomponent nature underlies the extraordinary mechanical properties of spider dragline silk.</title>
        <authorList>
            <person name="Kono N."/>
            <person name="Nakamura H."/>
            <person name="Mori M."/>
            <person name="Yoshida Y."/>
            <person name="Ohtoshi R."/>
            <person name="Malay A.D."/>
            <person name="Moran D.A.P."/>
            <person name="Tomita M."/>
            <person name="Numata K."/>
            <person name="Arakawa K."/>
        </authorList>
    </citation>
    <scope>NUCLEOTIDE SEQUENCE</scope>
</reference>
<dbReference type="Gene3D" id="3.30.420.10">
    <property type="entry name" value="Ribonuclease H-like superfamily/Ribonuclease H"/>
    <property type="match status" value="1"/>
</dbReference>
<dbReference type="InterPro" id="IPR036397">
    <property type="entry name" value="RNaseH_sf"/>
</dbReference>
<gene>
    <name evidence="2" type="ORF">NPIL_697361</name>
</gene>
<name>A0A8X6QPJ2_NEPPI</name>
<organism evidence="2 3">
    <name type="scientific">Nephila pilipes</name>
    <name type="common">Giant wood spider</name>
    <name type="synonym">Nephila maculata</name>
    <dbReference type="NCBI Taxonomy" id="299642"/>
    <lineage>
        <taxon>Eukaryota</taxon>
        <taxon>Metazoa</taxon>
        <taxon>Ecdysozoa</taxon>
        <taxon>Arthropoda</taxon>
        <taxon>Chelicerata</taxon>
        <taxon>Arachnida</taxon>
        <taxon>Araneae</taxon>
        <taxon>Araneomorphae</taxon>
        <taxon>Entelegynae</taxon>
        <taxon>Araneoidea</taxon>
        <taxon>Nephilidae</taxon>
        <taxon>Nephila</taxon>
    </lineage>
</organism>
<dbReference type="OrthoDB" id="6766291at2759"/>
<accession>A0A8X6QPJ2</accession>
<protein>
    <submittedName>
        <fullName evidence="2">Uncharacterized protein</fullName>
    </submittedName>
</protein>